<dbReference type="InterPro" id="IPR036412">
    <property type="entry name" value="HAD-like_sf"/>
</dbReference>
<dbReference type="OrthoDB" id="2107174at2759"/>
<dbReference type="InterPro" id="IPR006439">
    <property type="entry name" value="HAD-SF_hydro_IA"/>
</dbReference>
<dbReference type="Gene3D" id="3.40.50.1000">
    <property type="entry name" value="HAD superfamily/HAD-like"/>
    <property type="match status" value="1"/>
</dbReference>
<dbReference type="AlphaFoldDB" id="A0A4Q4TVZ6"/>
<dbReference type="NCBIfam" id="TIGR01509">
    <property type="entry name" value="HAD-SF-IA-v3"/>
    <property type="match status" value="1"/>
</dbReference>
<evidence type="ECO:0000313" key="1">
    <source>
        <dbReference type="EMBL" id="RYP09753.1"/>
    </source>
</evidence>
<dbReference type="PANTHER" id="PTHR42896:SF2">
    <property type="entry name" value="CBBY-LIKE PROTEIN"/>
    <property type="match status" value="1"/>
</dbReference>
<proteinExistence type="predicted"/>
<dbReference type="InterPro" id="IPR041492">
    <property type="entry name" value="HAD_2"/>
</dbReference>
<sequence>MYSWQALERLAKLENKRYHLALLSSSALRRVQVPLDKAGQAGFFAKGDVFSAVGSLPVPASKPDPAAYLHALEKPGKMAGECLIIEDSRSGAASAGRAGTRTLGHVGAYEGAEGLVRMSKVLTEAGGKLIMSD</sequence>
<name>A0A4Q4TVZ6_9PEZI</name>
<dbReference type="STRING" id="155417.A0A4Q4TVZ6"/>
<dbReference type="InterPro" id="IPR023214">
    <property type="entry name" value="HAD_sf"/>
</dbReference>
<dbReference type="SUPFAM" id="SSF56784">
    <property type="entry name" value="HAD-like"/>
    <property type="match status" value="1"/>
</dbReference>
<keyword evidence="2" id="KW-1185">Reference proteome</keyword>
<comment type="caution">
    <text evidence="1">The sequence shown here is derived from an EMBL/GenBank/DDBJ whole genome shotgun (WGS) entry which is preliminary data.</text>
</comment>
<protein>
    <submittedName>
        <fullName evidence="1">Uncharacterized protein</fullName>
    </submittedName>
</protein>
<accession>A0A4Q4TVZ6</accession>
<dbReference type="Proteomes" id="UP000293360">
    <property type="component" value="Unassembled WGS sequence"/>
</dbReference>
<dbReference type="InterPro" id="IPR044999">
    <property type="entry name" value="CbbY-like"/>
</dbReference>
<reference evidence="1 2" key="1">
    <citation type="submission" date="2018-06" db="EMBL/GenBank/DDBJ databases">
        <title>Complete Genomes of Monosporascus.</title>
        <authorList>
            <person name="Robinson A.J."/>
            <person name="Natvig D.O."/>
        </authorList>
    </citation>
    <scope>NUCLEOTIDE SEQUENCE [LARGE SCALE GENOMIC DNA]</scope>
    <source>
        <strain evidence="1 2">CBS 110550</strain>
    </source>
</reference>
<gene>
    <name evidence="1" type="ORF">DL764_001088</name>
</gene>
<organism evidence="1 2">
    <name type="scientific">Monosporascus ibericus</name>
    <dbReference type="NCBI Taxonomy" id="155417"/>
    <lineage>
        <taxon>Eukaryota</taxon>
        <taxon>Fungi</taxon>
        <taxon>Dikarya</taxon>
        <taxon>Ascomycota</taxon>
        <taxon>Pezizomycotina</taxon>
        <taxon>Sordariomycetes</taxon>
        <taxon>Xylariomycetidae</taxon>
        <taxon>Xylariales</taxon>
        <taxon>Xylariales incertae sedis</taxon>
        <taxon>Monosporascus</taxon>
    </lineage>
</organism>
<evidence type="ECO:0000313" key="2">
    <source>
        <dbReference type="Proteomes" id="UP000293360"/>
    </source>
</evidence>
<dbReference type="GO" id="GO:0016791">
    <property type="term" value="F:phosphatase activity"/>
    <property type="evidence" value="ECO:0007669"/>
    <property type="project" value="UniProtKB-ARBA"/>
</dbReference>
<dbReference type="Pfam" id="PF13419">
    <property type="entry name" value="HAD_2"/>
    <property type="match status" value="1"/>
</dbReference>
<dbReference type="PANTHER" id="PTHR42896">
    <property type="entry name" value="XYLULOSE-1,5-BISPHOSPHATE (XUBP) PHOSPHATASE"/>
    <property type="match status" value="1"/>
</dbReference>
<dbReference type="EMBL" id="QJNU01000030">
    <property type="protein sequence ID" value="RYP09753.1"/>
    <property type="molecule type" value="Genomic_DNA"/>
</dbReference>